<comment type="pathway">
    <text evidence="9">Carbohydrate biosynthesis; D-glycero-D-manno-heptose 7-phosphate biosynthesis; D-glycero-alpha-D-manno-heptose 7-phosphate and D-glycero-beta-D-manno-heptose 7-phosphate from sedoheptulose 7-phosphate: step 1/1.</text>
</comment>
<feature type="domain" description="SIS" evidence="10">
    <location>
        <begin position="33"/>
        <end position="192"/>
    </location>
</feature>
<dbReference type="InterPro" id="IPR050099">
    <property type="entry name" value="SIS_GmhA/DiaA_subfam"/>
</dbReference>
<reference evidence="11 12" key="1">
    <citation type="submission" date="2020-07" db="EMBL/GenBank/DDBJ databases">
        <title>Genomic Encyclopedia of Type Strains, Phase IV (KMG-IV): sequencing the most valuable type-strain genomes for metagenomic binning, comparative biology and taxonomic classification.</title>
        <authorList>
            <person name="Goeker M."/>
        </authorList>
    </citation>
    <scope>NUCLEOTIDE SEQUENCE [LARGE SCALE GENOMIC DNA]</scope>
    <source>
        <strain evidence="11 12">DSM 17721</strain>
    </source>
</reference>
<feature type="binding site" evidence="9">
    <location>
        <position position="168"/>
    </location>
    <ligand>
        <name>Zn(2+)</name>
        <dbReference type="ChEBI" id="CHEBI:29105"/>
    </ligand>
</feature>
<keyword evidence="5 9" id="KW-0479">Metal-binding</keyword>
<dbReference type="RefSeq" id="WP_181550460.1">
    <property type="nucleotide sequence ID" value="NZ_JACDUS010000002.1"/>
</dbReference>
<evidence type="ECO:0000313" key="11">
    <source>
        <dbReference type="EMBL" id="MBA2880805.1"/>
    </source>
</evidence>
<dbReference type="EMBL" id="JACDUS010000002">
    <property type="protein sequence ID" value="MBA2880805.1"/>
    <property type="molecule type" value="Genomic_DNA"/>
</dbReference>
<protein>
    <recommendedName>
        <fullName evidence="9">Phosphoheptose isomerase</fullName>
        <ecNumber evidence="9">5.3.1.28</ecNumber>
    </recommendedName>
    <alternativeName>
        <fullName evidence="9">Sedoheptulose 7-phosphate isomerase</fullName>
    </alternativeName>
</protein>
<dbReference type="CDD" id="cd05006">
    <property type="entry name" value="SIS_GmhA"/>
    <property type="match status" value="1"/>
</dbReference>
<keyword evidence="12" id="KW-1185">Reference proteome</keyword>
<keyword evidence="7 9" id="KW-0413">Isomerase</keyword>
<evidence type="ECO:0000256" key="3">
    <source>
        <dbReference type="ARBA" id="ARBA00009894"/>
    </source>
</evidence>
<dbReference type="InterPro" id="IPR035461">
    <property type="entry name" value="GmhA/DiaA"/>
</dbReference>
<evidence type="ECO:0000256" key="6">
    <source>
        <dbReference type="ARBA" id="ARBA00022833"/>
    </source>
</evidence>
<organism evidence="11 12">
    <name type="scientific">Desulfosalsimonas propionicica</name>
    <dbReference type="NCBI Taxonomy" id="332175"/>
    <lineage>
        <taxon>Bacteria</taxon>
        <taxon>Pseudomonadati</taxon>
        <taxon>Thermodesulfobacteriota</taxon>
        <taxon>Desulfobacteria</taxon>
        <taxon>Desulfobacterales</taxon>
        <taxon>Desulfosalsimonadaceae</taxon>
        <taxon>Desulfosalsimonas</taxon>
    </lineage>
</organism>
<evidence type="ECO:0000259" key="10">
    <source>
        <dbReference type="PROSITE" id="PS51464"/>
    </source>
</evidence>
<dbReference type="EC" id="5.3.1.28" evidence="9"/>
<sequence>MTTFSDIVAEHNQVLGDSLASFEKKFDPALGVCIHCLQNQGKLMICGNGGSAADAQHFAAELVGRYEKERSPWPAVALCVDTSIITALGNDYGFEQVFARQVKALGRAGDVLVALSTSGNSPNVVRAAEAAREMGIQVIAMTGEGGGALADLADVLFAVPSRRTARIQEVHEICLHGLAQAIETGLTNTKAERKPS</sequence>
<feature type="binding site" evidence="9">
    <location>
        <position position="168"/>
    </location>
    <ligand>
        <name>substrate</name>
    </ligand>
</feature>
<evidence type="ECO:0000256" key="4">
    <source>
        <dbReference type="ARBA" id="ARBA00022490"/>
    </source>
</evidence>
<comment type="function">
    <text evidence="9">Catalyzes the isomerization of sedoheptulose 7-phosphate in D-glycero-D-manno-heptose 7-phosphate.</text>
</comment>
<dbReference type="InterPro" id="IPR004515">
    <property type="entry name" value="Phosphoheptose_Isoase"/>
</dbReference>
<name>A0A7W0HK26_9BACT</name>
<evidence type="ECO:0000256" key="5">
    <source>
        <dbReference type="ARBA" id="ARBA00022723"/>
    </source>
</evidence>
<feature type="binding site" evidence="9">
    <location>
        <begin position="48"/>
        <end position="50"/>
    </location>
    <ligand>
        <name>substrate</name>
    </ligand>
</feature>
<dbReference type="HAMAP" id="MF_00067">
    <property type="entry name" value="GmhA"/>
    <property type="match status" value="1"/>
</dbReference>
<dbReference type="PROSITE" id="PS51464">
    <property type="entry name" value="SIS"/>
    <property type="match status" value="1"/>
</dbReference>
<comment type="similarity">
    <text evidence="3 9">Belongs to the SIS family. GmhA subfamily.</text>
</comment>
<dbReference type="InterPro" id="IPR046348">
    <property type="entry name" value="SIS_dom_sf"/>
</dbReference>
<dbReference type="InterPro" id="IPR001347">
    <property type="entry name" value="SIS_dom"/>
</dbReference>
<evidence type="ECO:0000256" key="1">
    <source>
        <dbReference type="ARBA" id="ARBA00000348"/>
    </source>
</evidence>
<comment type="subcellular location">
    <subcellularLocation>
        <location evidence="2 9">Cytoplasm</location>
    </subcellularLocation>
</comment>
<accession>A0A7W0HK26</accession>
<evidence type="ECO:0000256" key="7">
    <source>
        <dbReference type="ARBA" id="ARBA00023235"/>
    </source>
</evidence>
<dbReference type="AlphaFoldDB" id="A0A7W0HK26"/>
<dbReference type="Gene3D" id="3.40.50.10490">
    <property type="entry name" value="Glucose-6-phosphate isomerase like protein, domain 1"/>
    <property type="match status" value="1"/>
</dbReference>
<feature type="binding site" evidence="9">
    <location>
        <begin position="90"/>
        <end position="91"/>
    </location>
    <ligand>
        <name>substrate</name>
    </ligand>
</feature>
<evidence type="ECO:0000256" key="9">
    <source>
        <dbReference type="HAMAP-Rule" id="MF_00067"/>
    </source>
</evidence>
<comment type="cofactor">
    <cofactor evidence="9">
        <name>Zn(2+)</name>
        <dbReference type="ChEBI" id="CHEBI:29105"/>
    </cofactor>
    <text evidence="9">Binds 1 zinc ion per subunit.</text>
</comment>
<feature type="binding site" evidence="9">
    <location>
        <position position="121"/>
    </location>
    <ligand>
        <name>substrate</name>
    </ligand>
</feature>
<dbReference type="GO" id="GO:2001061">
    <property type="term" value="P:D-glycero-D-manno-heptose 7-phosphate biosynthetic process"/>
    <property type="evidence" value="ECO:0007669"/>
    <property type="project" value="UniProtKB-UniPathway"/>
</dbReference>
<dbReference type="GO" id="GO:0097367">
    <property type="term" value="F:carbohydrate derivative binding"/>
    <property type="evidence" value="ECO:0007669"/>
    <property type="project" value="InterPro"/>
</dbReference>
<dbReference type="Pfam" id="PF13580">
    <property type="entry name" value="SIS_2"/>
    <property type="match status" value="1"/>
</dbReference>
<dbReference type="GO" id="GO:0005975">
    <property type="term" value="P:carbohydrate metabolic process"/>
    <property type="evidence" value="ECO:0007669"/>
    <property type="project" value="UniProtKB-UniRule"/>
</dbReference>
<comment type="caution">
    <text evidence="11">The sequence shown here is derived from an EMBL/GenBank/DDBJ whole genome shotgun (WGS) entry which is preliminary data.</text>
</comment>
<dbReference type="GO" id="GO:0005737">
    <property type="term" value="C:cytoplasm"/>
    <property type="evidence" value="ECO:0007669"/>
    <property type="project" value="UniProtKB-SubCell"/>
</dbReference>
<evidence type="ECO:0000313" key="12">
    <source>
        <dbReference type="Proteomes" id="UP000525298"/>
    </source>
</evidence>
<comment type="catalytic activity">
    <reaction evidence="1 9">
        <text>2 D-sedoheptulose 7-phosphate = D-glycero-alpha-D-manno-heptose 7-phosphate + D-glycero-beta-D-manno-heptose 7-phosphate</text>
        <dbReference type="Rhea" id="RHEA:27489"/>
        <dbReference type="ChEBI" id="CHEBI:57483"/>
        <dbReference type="ChEBI" id="CHEBI:60203"/>
        <dbReference type="ChEBI" id="CHEBI:60204"/>
        <dbReference type="EC" id="5.3.1.28"/>
    </reaction>
</comment>
<feature type="binding site" evidence="9">
    <location>
        <begin position="116"/>
        <end position="118"/>
    </location>
    <ligand>
        <name>substrate</name>
    </ligand>
</feature>
<comment type="miscellaneous">
    <text evidence="9">The reaction produces a racemic mixture of D-glycero-alpha-D-manno-heptose 7-phosphate and D-glycero-beta-D-manno-heptose 7-phosphate.</text>
</comment>
<gene>
    <name evidence="9" type="primary">gmhA</name>
    <name evidence="11" type="ORF">HNR65_001123</name>
</gene>
<keyword evidence="8 9" id="KW-0119">Carbohydrate metabolism</keyword>
<keyword evidence="6 9" id="KW-0862">Zinc</keyword>
<feature type="binding site" evidence="9">
    <location>
        <position position="61"/>
    </location>
    <ligand>
        <name>Zn(2+)</name>
        <dbReference type="ChEBI" id="CHEBI:29105"/>
    </ligand>
</feature>
<feature type="binding site" evidence="9">
    <location>
        <position position="57"/>
    </location>
    <ligand>
        <name>Zn(2+)</name>
        <dbReference type="ChEBI" id="CHEBI:29105"/>
    </ligand>
</feature>
<dbReference type="PANTHER" id="PTHR30390:SF6">
    <property type="entry name" value="DNAA INITIATOR-ASSOCIATING PROTEIN DIAA"/>
    <property type="match status" value="1"/>
</dbReference>
<dbReference type="GO" id="GO:0008968">
    <property type="term" value="F:D-sedoheptulose 7-phosphate isomerase activity"/>
    <property type="evidence" value="ECO:0007669"/>
    <property type="project" value="UniProtKB-UniRule"/>
</dbReference>
<evidence type="ECO:0000256" key="2">
    <source>
        <dbReference type="ARBA" id="ARBA00004496"/>
    </source>
</evidence>
<dbReference type="Proteomes" id="UP000525298">
    <property type="component" value="Unassembled WGS sequence"/>
</dbReference>
<dbReference type="GO" id="GO:0008270">
    <property type="term" value="F:zinc ion binding"/>
    <property type="evidence" value="ECO:0007669"/>
    <property type="project" value="UniProtKB-UniRule"/>
</dbReference>
<dbReference type="UniPathway" id="UPA00041">
    <property type="reaction ID" value="UER00436"/>
</dbReference>
<feature type="binding site" evidence="9">
    <location>
        <position position="61"/>
    </location>
    <ligand>
        <name>substrate</name>
    </ligand>
</feature>
<evidence type="ECO:0000256" key="8">
    <source>
        <dbReference type="ARBA" id="ARBA00023277"/>
    </source>
</evidence>
<keyword evidence="4 9" id="KW-0963">Cytoplasm</keyword>
<dbReference type="SUPFAM" id="SSF53697">
    <property type="entry name" value="SIS domain"/>
    <property type="match status" value="1"/>
</dbReference>
<dbReference type="PANTHER" id="PTHR30390">
    <property type="entry name" value="SEDOHEPTULOSE 7-PHOSPHATE ISOMERASE / DNAA INITIATOR-ASSOCIATING FACTOR FOR REPLICATION INITIATION"/>
    <property type="match status" value="1"/>
</dbReference>
<proteinExistence type="inferred from homology"/>
<feature type="binding site" evidence="9">
    <location>
        <position position="176"/>
    </location>
    <ligand>
        <name>Zn(2+)</name>
        <dbReference type="ChEBI" id="CHEBI:29105"/>
    </ligand>
</feature>